<name>A0A409VWC3_9AGAR</name>
<feature type="transmembrane region" description="Helical" evidence="1">
    <location>
        <begin position="267"/>
        <end position="292"/>
    </location>
</feature>
<keyword evidence="1" id="KW-0812">Transmembrane</keyword>
<accession>A0A409VWC3</accession>
<dbReference type="InParanoid" id="A0A409VWC3"/>
<keyword evidence="1" id="KW-1133">Transmembrane helix</keyword>
<dbReference type="EMBL" id="NHYE01005537">
    <property type="protein sequence ID" value="PPQ70549.1"/>
    <property type="molecule type" value="Genomic_DNA"/>
</dbReference>
<keyword evidence="3" id="KW-1185">Reference proteome</keyword>
<dbReference type="Proteomes" id="UP000284706">
    <property type="component" value="Unassembled WGS sequence"/>
</dbReference>
<gene>
    <name evidence="2" type="ORF">CVT26_013136</name>
</gene>
<evidence type="ECO:0000313" key="2">
    <source>
        <dbReference type="EMBL" id="PPQ70549.1"/>
    </source>
</evidence>
<sequence>MQAFNRASNFVLSGCYFVNNIGKKESLDDDHNPDSSVRIDGTLISSLTSDNGGINSPIFFIHSISPSHVRSYGECIAKHCKEEQALFASVFFRRVLSVFPAEGKRRLVPTLAYQLAVSPYAPEELKVEILGALYMEPDIPEHNLKNQFQKLIVNPLLNVAHVLPADHPVIFLLDSVQNIDSAVVVDVLRELTSAVTFLRQATVPVNAKAVITGVGYDKVFQAFKSDPPDQITSMPVSGPPSLLARSRAVFFPVLDWKYGRPEFFQRLVELSGVGVAMVGLPAFVMLTSMAILPAPLGVLVGTFGSLFLAIGMTTAASVGLTIVVYREAIRFVYNKSV</sequence>
<dbReference type="AlphaFoldDB" id="A0A409VWC3"/>
<reference evidence="2 3" key="1">
    <citation type="journal article" date="2018" name="Evol. Lett.">
        <title>Horizontal gene cluster transfer increased hallucinogenic mushroom diversity.</title>
        <authorList>
            <person name="Reynolds H.T."/>
            <person name="Vijayakumar V."/>
            <person name="Gluck-Thaler E."/>
            <person name="Korotkin H.B."/>
            <person name="Matheny P.B."/>
            <person name="Slot J.C."/>
        </authorList>
    </citation>
    <scope>NUCLEOTIDE SEQUENCE [LARGE SCALE GENOMIC DNA]</scope>
    <source>
        <strain evidence="2 3">SRW20</strain>
    </source>
</reference>
<organism evidence="2 3">
    <name type="scientific">Gymnopilus dilepis</name>
    <dbReference type="NCBI Taxonomy" id="231916"/>
    <lineage>
        <taxon>Eukaryota</taxon>
        <taxon>Fungi</taxon>
        <taxon>Dikarya</taxon>
        <taxon>Basidiomycota</taxon>
        <taxon>Agaricomycotina</taxon>
        <taxon>Agaricomycetes</taxon>
        <taxon>Agaricomycetidae</taxon>
        <taxon>Agaricales</taxon>
        <taxon>Agaricineae</taxon>
        <taxon>Hymenogastraceae</taxon>
        <taxon>Gymnopilus</taxon>
    </lineage>
</organism>
<evidence type="ECO:0000313" key="3">
    <source>
        <dbReference type="Proteomes" id="UP000284706"/>
    </source>
</evidence>
<evidence type="ECO:0000256" key="1">
    <source>
        <dbReference type="SAM" id="Phobius"/>
    </source>
</evidence>
<proteinExistence type="predicted"/>
<keyword evidence="1" id="KW-0472">Membrane</keyword>
<dbReference type="OrthoDB" id="2976657at2759"/>
<comment type="caution">
    <text evidence="2">The sequence shown here is derived from an EMBL/GenBank/DDBJ whole genome shotgun (WGS) entry which is preliminary data.</text>
</comment>
<protein>
    <submittedName>
        <fullName evidence="2">Uncharacterized protein</fullName>
    </submittedName>
</protein>
<feature type="transmembrane region" description="Helical" evidence="1">
    <location>
        <begin position="298"/>
        <end position="325"/>
    </location>
</feature>